<dbReference type="EMBL" id="WKKF01000001">
    <property type="protein sequence ID" value="MRX52642.1"/>
    <property type="molecule type" value="Genomic_DNA"/>
</dbReference>
<evidence type="ECO:0000256" key="5">
    <source>
        <dbReference type="ARBA" id="ARBA00022989"/>
    </source>
</evidence>
<feature type="transmembrane region" description="Helical" evidence="7">
    <location>
        <begin position="130"/>
        <end position="152"/>
    </location>
</feature>
<dbReference type="GO" id="GO:0005886">
    <property type="term" value="C:plasma membrane"/>
    <property type="evidence" value="ECO:0007669"/>
    <property type="project" value="UniProtKB-SubCell"/>
</dbReference>
<feature type="transmembrane region" description="Helical" evidence="7">
    <location>
        <begin position="73"/>
        <end position="93"/>
    </location>
</feature>
<keyword evidence="2" id="KW-0813">Transport</keyword>
<protein>
    <submittedName>
        <fullName evidence="9">MFS transporter</fullName>
    </submittedName>
</protein>
<dbReference type="InterPro" id="IPR036259">
    <property type="entry name" value="MFS_trans_sf"/>
</dbReference>
<dbReference type="InterPro" id="IPR020846">
    <property type="entry name" value="MFS_dom"/>
</dbReference>
<evidence type="ECO:0000256" key="6">
    <source>
        <dbReference type="ARBA" id="ARBA00023136"/>
    </source>
</evidence>
<accession>A0A6I2M5I7</accession>
<evidence type="ECO:0000313" key="9">
    <source>
        <dbReference type="EMBL" id="MRX52642.1"/>
    </source>
</evidence>
<dbReference type="SUPFAM" id="SSF103473">
    <property type="entry name" value="MFS general substrate transporter"/>
    <property type="match status" value="1"/>
</dbReference>
<dbReference type="GO" id="GO:0022857">
    <property type="term" value="F:transmembrane transporter activity"/>
    <property type="evidence" value="ECO:0007669"/>
    <property type="project" value="InterPro"/>
</dbReference>
<feature type="transmembrane region" description="Helical" evidence="7">
    <location>
        <begin position="7"/>
        <end position="30"/>
    </location>
</feature>
<feature type="transmembrane region" description="Helical" evidence="7">
    <location>
        <begin position="158"/>
        <end position="180"/>
    </location>
</feature>
<dbReference type="InterPro" id="IPR011701">
    <property type="entry name" value="MFS"/>
</dbReference>
<dbReference type="Gene3D" id="1.20.1250.20">
    <property type="entry name" value="MFS general substrate transporter like domains"/>
    <property type="match status" value="1"/>
</dbReference>
<dbReference type="RefSeq" id="WP_154317873.1">
    <property type="nucleotide sequence ID" value="NZ_CAJGAA010000001.1"/>
</dbReference>
<evidence type="ECO:0000256" key="4">
    <source>
        <dbReference type="ARBA" id="ARBA00022692"/>
    </source>
</evidence>
<evidence type="ECO:0000256" key="7">
    <source>
        <dbReference type="SAM" id="Phobius"/>
    </source>
</evidence>
<dbReference type="PANTHER" id="PTHR43124:SF3">
    <property type="entry name" value="CHLORAMPHENICOL EFFLUX PUMP RV0191"/>
    <property type="match status" value="1"/>
</dbReference>
<organism evidence="9 10">
    <name type="scientific">Metabacillus idriensis</name>
    <dbReference type="NCBI Taxonomy" id="324768"/>
    <lineage>
        <taxon>Bacteria</taxon>
        <taxon>Bacillati</taxon>
        <taxon>Bacillota</taxon>
        <taxon>Bacilli</taxon>
        <taxon>Bacillales</taxon>
        <taxon>Bacillaceae</taxon>
        <taxon>Metabacillus</taxon>
    </lineage>
</organism>
<dbReference type="AlphaFoldDB" id="A0A6I2M5I7"/>
<keyword evidence="4 7" id="KW-0812">Transmembrane</keyword>
<name>A0A6I2M5I7_9BACI</name>
<evidence type="ECO:0000256" key="1">
    <source>
        <dbReference type="ARBA" id="ARBA00004651"/>
    </source>
</evidence>
<dbReference type="InterPro" id="IPR050189">
    <property type="entry name" value="MFS_Efflux_Transporters"/>
</dbReference>
<comment type="subcellular location">
    <subcellularLocation>
        <location evidence="1">Cell membrane</location>
        <topology evidence="1">Multi-pass membrane protein</topology>
    </subcellularLocation>
</comment>
<proteinExistence type="predicted"/>
<keyword evidence="10" id="KW-1185">Reference proteome</keyword>
<dbReference type="Proteomes" id="UP000441585">
    <property type="component" value="Unassembled WGS sequence"/>
</dbReference>
<comment type="caution">
    <text evidence="9">The sequence shown here is derived from an EMBL/GenBank/DDBJ whole genome shotgun (WGS) entry which is preliminary data.</text>
</comment>
<gene>
    <name evidence="9" type="ORF">GJU41_01545</name>
</gene>
<evidence type="ECO:0000313" key="10">
    <source>
        <dbReference type="Proteomes" id="UP000441585"/>
    </source>
</evidence>
<dbReference type="PROSITE" id="PS00217">
    <property type="entry name" value="SUGAR_TRANSPORT_2"/>
    <property type="match status" value="1"/>
</dbReference>
<reference evidence="9 10" key="1">
    <citation type="submission" date="2019-11" db="EMBL/GenBank/DDBJ databases">
        <title>Bacillus idriensis genome.</title>
        <authorList>
            <person name="Konopka E.N."/>
            <person name="Newman J.D."/>
        </authorList>
    </citation>
    <scope>NUCLEOTIDE SEQUENCE [LARGE SCALE GENOMIC DNA]</scope>
    <source>
        <strain evidence="9 10">DSM 19097</strain>
    </source>
</reference>
<keyword evidence="5 7" id="KW-1133">Transmembrane helix</keyword>
<feature type="domain" description="Major facilitator superfamily (MFS) profile" evidence="8">
    <location>
        <begin position="7"/>
        <end position="370"/>
    </location>
</feature>
<dbReference type="PANTHER" id="PTHR43124">
    <property type="entry name" value="PURINE EFFLUX PUMP PBUE"/>
    <property type="match status" value="1"/>
</dbReference>
<dbReference type="InterPro" id="IPR005829">
    <property type="entry name" value="Sugar_transporter_CS"/>
</dbReference>
<feature type="transmembrane region" description="Helical" evidence="7">
    <location>
        <begin position="42"/>
        <end position="61"/>
    </location>
</feature>
<feature type="transmembrane region" description="Helical" evidence="7">
    <location>
        <begin position="268"/>
        <end position="287"/>
    </location>
</feature>
<feature type="transmembrane region" description="Helical" evidence="7">
    <location>
        <begin position="349"/>
        <end position="368"/>
    </location>
</feature>
<dbReference type="Pfam" id="PF07690">
    <property type="entry name" value="MFS_1"/>
    <property type="match status" value="1"/>
</dbReference>
<dbReference type="PROSITE" id="PS50850">
    <property type="entry name" value="MFS"/>
    <property type="match status" value="1"/>
</dbReference>
<evidence type="ECO:0000256" key="2">
    <source>
        <dbReference type="ARBA" id="ARBA00022448"/>
    </source>
</evidence>
<evidence type="ECO:0000259" key="8">
    <source>
        <dbReference type="PROSITE" id="PS50850"/>
    </source>
</evidence>
<keyword evidence="6 7" id="KW-0472">Membrane</keyword>
<feature type="transmembrane region" description="Helical" evidence="7">
    <location>
        <begin position="205"/>
        <end position="223"/>
    </location>
</feature>
<feature type="transmembrane region" description="Helical" evidence="7">
    <location>
        <begin position="293"/>
        <end position="314"/>
    </location>
</feature>
<evidence type="ECO:0000256" key="3">
    <source>
        <dbReference type="ARBA" id="ARBA00022475"/>
    </source>
</evidence>
<feature type="transmembrane region" description="Helical" evidence="7">
    <location>
        <begin position="99"/>
        <end position="118"/>
    </location>
</feature>
<feature type="transmembrane region" description="Helical" evidence="7">
    <location>
        <begin position="326"/>
        <end position="343"/>
    </location>
</feature>
<sequence>MNKINLLSFFFLITAIMVASSIYILIPIYLETAEGIGISFDEAVLGSTFFTFFYAAGLLVFGPLTEMAGKKKILIAGFGCSIIATVLLAFAAPSTFLPLRSLQGFFLGCFAPVAYAYCFEAFDEKIRTRLISLINMGFLMSGIIGQLISSAIEAAFNWAAVFYFFACMYAFVMAGMVFLIEEKKRGTARKNFFSSLSSILKNKKLLLCYLLAFAMLMSFVAYYEGFHREYGRTVSSEALFWAKAVGLTGVFFSLMSVKWIIRYGKLTAVRYAMIGIILSFLLSFLSTNLYMSAGFSVLYTASLSICIPAVISLIGEYGGRDRATAVSLYSFLLLAGASIGPLIAGIFSFHGILFLFSVFYSIAVLFTIRK</sequence>
<feature type="transmembrane region" description="Helical" evidence="7">
    <location>
        <begin position="238"/>
        <end position="261"/>
    </location>
</feature>
<keyword evidence="3" id="KW-1003">Cell membrane</keyword>